<dbReference type="InterPro" id="IPR011008">
    <property type="entry name" value="Dimeric_a/b-barrel"/>
</dbReference>
<dbReference type="SUPFAM" id="SSF54909">
    <property type="entry name" value="Dimeric alpha+beta barrel"/>
    <property type="match status" value="1"/>
</dbReference>
<accession>X1E9P3</accession>
<evidence type="ECO:0000313" key="2">
    <source>
        <dbReference type="EMBL" id="GAH17085.1"/>
    </source>
</evidence>
<dbReference type="AlphaFoldDB" id="X1E9P3"/>
<dbReference type="Gene3D" id="3.30.70.920">
    <property type="match status" value="1"/>
</dbReference>
<name>X1E9P3_9ZZZZ</name>
<sequence>ILYREKADFEKKTGLSDLISLTEVGQFHHLLEQITQHQHSLEEVTGATVSLESAAEDWYKTIYRPLASIIKRSGLAKSFQKRTLADLYTYISFHHWQKGRKKRKYGIGLDQLIPPRMEEFRARMMDKKESDFPEMRRGVTAFLMINVETGRENRIMERLFAYKEVQEVHFIPGDFDIIAKIVVERDLISSDSEAIGQFVQNRVRRIQGVAKTQTIIPLSSKRKENPK</sequence>
<feature type="non-terminal residue" evidence="2">
    <location>
        <position position="1"/>
    </location>
</feature>
<dbReference type="EMBL" id="BART01031742">
    <property type="protein sequence ID" value="GAH17085.1"/>
    <property type="molecule type" value="Genomic_DNA"/>
</dbReference>
<evidence type="ECO:0000259" key="1">
    <source>
        <dbReference type="Pfam" id="PF01037"/>
    </source>
</evidence>
<dbReference type="InterPro" id="IPR019887">
    <property type="entry name" value="Tscrpt_reg_AsnC/Lrp_C"/>
</dbReference>
<protein>
    <recommendedName>
        <fullName evidence="1">Transcription regulator AsnC/Lrp ligand binding domain-containing protein</fullName>
    </recommendedName>
</protein>
<feature type="domain" description="Transcription regulator AsnC/Lrp ligand binding" evidence="1">
    <location>
        <begin position="144"/>
        <end position="219"/>
    </location>
</feature>
<organism evidence="2">
    <name type="scientific">marine sediment metagenome</name>
    <dbReference type="NCBI Taxonomy" id="412755"/>
    <lineage>
        <taxon>unclassified sequences</taxon>
        <taxon>metagenomes</taxon>
        <taxon>ecological metagenomes</taxon>
    </lineage>
</organism>
<proteinExistence type="predicted"/>
<comment type="caution">
    <text evidence="2">The sequence shown here is derived from an EMBL/GenBank/DDBJ whole genome shotgun (WGS) entry which is preliminary data.</text>
</comment>
<gene>
    <name evidence="2" type="ORF">S01H4_55065</name>
</gene>
<reference evidence="2" key="1">
    <citation type="journal article" date="2014" name="Front. Microbiol.">
        <title>High frequency of phylogenetically diverse reductive dehalogenase-homologous genes in deep subseafloor sedimentary metagenomes.</title>
        <authorList>
            <person name="Kawai M."/>
            <person name="Futagami T."/>
            <person name="Toyoda A."/>
            <person name="Takaki Y."/>
            <person name="Nishi S."/>
            <person name="Hori S."/>
            <person name="Arai W."/>
            <person name="Tsubouchi T."/>
            <person name="Morono Y."/>
            <person name="Uchiyama I."/>
            <person name="Ito T."/>
            <person name="Fujiyama A."/>
            <person name="Inagaki F."/>
            <person name="Takami H."/>
        </authorList>
    </citation>
    <scope>NUCLEOTIDE SEQUENCE</scope>
    <source>
        <strain evidence="2">Expedition CK06-06</strain>
    </source>
</reference>
<dbReference type="Pfam" id="PF01037">
    <property type="entry name" value="AsnC_trans_reg"/>
    <property type="match status" value="1"/>
</dbReference>